<dbReference type="GO" id="GO:0016903">
    <property type="term" value="F:oxidoreductase activity, acting on the aldehyde or oxo group of donors"/>
    <property type="evidence" value="ECO:0007669"/>
    <property type="project" value="InterPro"/>
</dbReference>
<feature type="domain" description="Pyruvate/ketoisovalerate oxidoreductase catalytic" evidence="2">
    <location>
        <begin position="21"/>
        <end position="183"/>
    </location>
</feature>
<gene>
    <name evidence="4" type="ordered locus">Amico_1450</name>
</gene>
<dbReference type="OrthoDB" id="9794954at2"/>
<evidence type="ECO:0000259" key="2">
    <source>
        <dbReference type="Pfam" id="PF01558"/>
    </source>
</evidence>
<dbReference type="HOGENOM" id="CLU_017038_1_0_0"/>
<protein>
    <submittedName>
        <fullName evidence="4">Pyruvate flavodoxin/ferredoxin oxidoreductase domain protein</fullName>
    </submittedName>
</protein>
<dbReference type="FunFam" id="3.40.50.970:FF:000022">
    <property type="entry name" value="2-oxoglutarate ferredoxin oxidoreductase alpha subunit"/>
    <property type="match status" value="1"/>
</dbReference>
<feature type="domain" description="Pyruvate flavodoxin/ferredoxin oxidoreductase pyrimidine binding" evidence="3">
    <location>
        <begin position="219"/>
        <end position="452"/>
    </location>
</feature>
<dbReference type="Gene3D" id="3.40.50.970">
    <property type="match status" value="1"/>
</dbReference>
<accession>D5EG85</accession>
<evidence type="ECO:0000313" key="4">
    <source>
        <dbReference type="EMBL" id="ADE57567.1"/>
    </source>
</evidence>
<dbReference type="GO" id="GO:0006979">
    <property type="term" value="P:response to oxidative stress"/>
    <property type="evidence" value="ECO:0007669"/>
    <property type="project" value="TreeGrafter"/>
</dbReference>
<dbReference type="Proteomes" id="UP000002366">
    <property type="component" value="Chromosome"/>
</dbReference>
<dbReference type="eggNOG" id="COG0674">
    <property type="taxonomic scope" value="Bacteria"/>
</dbReference>
<dbReference type="SUPFAM" id="SSF53323">
    <property type="entry name" value="Pyruvate-ferredoxin oxidoreductase, PFOR, domain III"/>
    <property type="match status" value="1"/>
</dbReference>
<keyword evidence="4" id="KW-0670">Pyruvate</keyword>
<organism evidence="4 5">
    <name type="scientific">Aminobacterium colombiense (strain DSM 12261 / ALA-1)</name>
    <dbReference type="NCBI Taxonomy" id="572547"/>
    <lineage>
        <taxon>Bacteria</taxon>
        <taxon>Thermotogati</taxon>
        <taxon>Synergistota</taxon>
        <taxon>Synergistia</taxon>
        <taxon>Synergistales</taxon>
        <taxon>Aminobacteriaceae</taxon>
        <taxon>Aminobacterium</taxon>
    </lineage>
</organism>
<evidence type="ECO:0000259" key="3">
    <source>
        <dbReference type="Pfam" id="PF01855"/>
    </source>
</evidence>
<dbReference type="InterPro" id="IPR009014">
    <property type="entry name" value="Transketo_C/PFOR_II"/>
</dbReference>
<dbReference type="NCBIfam" id="TIGR03710">
    <property type="entry name" value="OAFO_sf"/>
    <property type="match status" value="1"/>
</dbReference>
<dbReference type="InterPro" id="IPR050722">
    <property type="entry name" value="Pyruvate:ferred/Flavod_OxRd"/>
</dbReference>
<dbReference type="Pfam" id="PF01855">
    <property type="entry name" value="POR_N"/>
    <property type="match status" value="1"/>
</dbReference>
<dbReference type="InterPro" id="IPR029061">
    <property type="entry name" value="THDP-binding"/>
</dbReference>
<dbReference type="PANTHER" id="PTHR32154">
    <property type="entry name" value="PYRUVATE-FLAVODOXIN OXIDOREDUCTASE-RELATED"/>
    <property type="match status" value="1"/>
</dbReference>
<dbReference type="Gene3D" id="3.40.50.920">
    <property type="match status" value="1"/>
</dbReference>
<keyword evidence="1" id="KW-0560">Oxidoreductase</keyword>
<dbReference type="STRING" id="572547.Amico_1450"/>
<dbReference type="InterPro" id="IPR019752">
    <property type="entry name" value="Pyrv/ketoisovalerate_OxRed_cat"/>
</dbReference>
<dbReference type="InterPro" id="IPR002880">
    <property type="entry name" value="Pyrv_Fd/Flavodoxin_OxRdtase_N"/>
</dbReference>
<evidence type="ECO:0000313" key="5">
    <source>
        <dbReference type="Proteomes" id="UP000002366"/>
    </source>
</evidence>
<keyword evidence="5" id="KW-1185">Reference proteome</keyword>
<evidence type="ECO:0000256" key="1">
    <source>
        <dbReference type="ARBA" id="ARBA00023002"/>
    </source>
</evidence>
<dbReference type="InterPro" id="IPR002869">
    <property type="entry name" value="Pyrv_flavodox_OxRed_cen"/>
</dbReference>
<reference evidence="4 5" key="1">
    <citation type="journal article" date="2010" name="Stand. Genomic Sci.">
        <title>Complete genome sequence of Aminobacterium colombiense type strain (ALA-1).</title>
        <authorList>
            <person name="Chertkov O."/>
            <person name="Sikorski J."/>
            <person name="Brambilla E."/>
            <person name="Lapidus A."/>
            <person name="Copeland A."/>
            <person name="Glavina Del Rio T."/>
            <person name="Nolan M."/>
            <person name="Lucas S."/>
            <person name="Tice H."/>
            <person name="Cheng J.F."/>
            <person name="Han C."/>
            <person name="Detter J.C."/>
            <person name="Bruce D."/>
            <person name="Tapia R."/>
            <person name="Goodwin L."/>
            <person name="Pitluck S."/>
            <person name="Liolios K."/>
            <person name="Ivanova N."/>
            <person name="Mavromatis K."/>
            <person name="Ovchinnikova G."/>
            <person name="Pati A."/>
            <person name="Chen A."/>
            <person name="Palaniappan K."/>
            <person name="Land M."/>
            <person name="Hauser L."/>
            <person name="Chang Y.J."/>
            <person name="Jeffries C.D."/>
            <person name="Spring S."/>
            <person name="Rohde M."/>
            <person name="Goker M."/>
            <person name="Bristow J."/>
            <person name="Eisen J.A."/>
            <person name="Markowitz V."/>
            <person name="Hugenholtz P."/>
            <person name="Kyrpides N.C."/>
            <person name="Klenk H.P."/>
        </authorList>
    </citation>
    <scope>NUCLEOTIDE SEQUENCE [LARGE SCALE GENOMIC DNA]</scope>
    <source>
        <strain evidence="5">DSM 12261 / ALA-1</strain>
    </source>
</reference>
<name>D5EG85_AMICL</name>
<dbReference type="EMBL" id="CP001997">
    <property type="protein sequence ID" value="ADE57567.1"/>
    <property type="molecule type" value="Genomic_DNA"/>
</dbReference>
<dbReference type="InterPro" id="IPR022367">
    <property type="entry name" value="2-oxoacid/accept_OxRdtase_asu"/>
</dbReference>
<sequence length="581" mass="63329">MSRIPLRKAAKDISIVLCGAAGQGVQTVEELLIGAFRQAGYSVFASREYMSRVRGGNNSTEIRISSWPIRAFVDRIDILMPLSPGIRDNILRRISEETVIICDSKEMGGEGESLGGSLVDVDIVQIAKDIGGRIFANFVAAGVIIGLIEGGLEWAKGFCDERFAGKKEDIAEKNKIALERGYEVGRALVKGDSILLPPEAVMRSAHRVVMNGTDAISLGALAGGCSFITAYPMSPATGVLTYMAQKAEEMGIVVEQAEDELAAINMALGASYAGARAMVSTSGGGFDLMCEGISLAGVMESPVVIHLAQRPGPATGMATRTEQGDLDVALCGGHGEFPRAVLAPATLEEAFRLGAKAFYLAETYQIPVILMTDQYFLNSYYDIPIPDVKAAVIPSAIIETEEDYRRYEITSNGISPRGIPGYGKGIVGADSHEHDEVGHVYEDFDLRERMVRKRFRKLEKMKVEAEEPLFVGPSDYRTLIIGWGSTFHILEEALDYIGRSDVALMHFQQLYPLPENLGERLEQAQRIVVVEGNNRGQFARLLKSEIGREPDYVLGYYSGLQFSVEQIARDLDSCFIGEVLS</sequence>
<dbReference type="AlphaFoldDB" id="D5EG85"/>
<dbReference type="PANTHER" id="PTHR32154:SF20">
    <property type="entry name" value="2-OXOGLUTARATE OXIDOREDUCTASE SUBUNIT KORA"/>
    <property type="match status" value="1"/>
</dbReference>
<dbReference type="SUPFAM" id="SSF52922">
    <property type="entry name" value="TK C-terminal domain-like"/>
    <property type="match status" value="1"/>
</dbReference>
<dbReference type="SUPFAM" id="SSF52518">
    <property type="entry name" value="Thiamin diphosphate-binding fold (THDP-binding)"/>
    <property type="match status" value="1"/>
</dbReference>
<dbReference type="CDD" id="cd07034">
    <property type="entry name" value="TPP_PYR_PFOR_IOR-alpha_like"/>
    <property type="match status" value="1"/>
</dbReference>
<dbReference type="KEGG" id="aco:Amico_1450"/>
<proteinExistence type="predicted"/>
<dbReference type="RefSeq" id="WP_013048830.1">
    <property type="nucleotide sequence ID" value="NC_014011.1"/>
</dbReference>
<dbReference type="Pfam" id="PF01558">
    <property type="entry name" value="POR"/>
    <property type="match status" value="1"/>
</dbReference>
<dbReference type="eggNOG" id="COG1014">
    <property type="taxonomic scope" value="Bacteria"/>
</dbReference>
<dbReference type="Gene3D" id="3.40.920.10">
    <property type="entry name" value="Pyruvate-ferredoxin oxidoreductase, PFOR, domain III"/>
    <property type="match status" value="1"/>
</dbReference>